<dbReference type="Proteomes" id="UP001218188">
    <property type="component" value="Unassembled WGS sequence"/>
</dbReference>
<keyword evidence="3" id="KW-1185">Reference proteome</keyword>
<gene>
    <name evidence="2" type="ORF">C8F04DRAFT_1142316</name>
</gene>
<proteinExistence type="predicted"/>
<feature type="region of interest" description="Disordered" evidence="1">
    <location>
        <begin position="192"/>
        <end position="213"/>
    </location>
</feature>
<evidence type="ECO:0000313" key="3">
    <source>
        <dbReference type="Proteomes" id="UP001218188"/>
    </source>
</evidence>
<comment type="caution">
    <text evidence="2">The sequence shown here is derived from an EMBL/GenBank/DDBJ whole genome shotgun (WGS) entry which is preliminary data.</text>
</comment>
<name>A0AAD6S6X9_9AGAR</name>
<evidence type="ECO:0000313" key="2">
    <source>
        <dbReference type="EMBL" id="KAJ7020905.1"/>
    </source>
</evidence>
<reference evidence="2" key="1">
    <citation type="submission" date="2023-03" db="EMBL/GenBank/DDBJ databases">
        <title>Massive genome expansion in bonnet fungi (Mycena s.s.) driven by repeated elements and novel gene families across ecological guilds.</title>
        <authorList>
            <consortium name="Lawrence Berkeley National Laboratory"/>
            <person name="Harder C.B."/>
            <person name="Miyauchi S."/>
            <person name="Viragh M."/>
            <person name="Kuo A."/>
            <person name="Thoen E."/>
            <person name="Andreopoulos B."/>
            <person name="Lu D."/>
            <person name="Skrede I."/>
            <person name="Drula E."/>
            <person name="Henrissat B."/>
            <person name="Morin E."/>
            <person name="Kohler A."/>
            <person name="Barry K."/>
            <person name="LaButti K."/>
            <person name="Morin E."/>
            <person name="Salamov A."/>
            <person name="Lipzen A."/>
            <person name="Mereny Z."/>
            <person name="Hegedus B."/>
            <person name="Baldrian P."/>
            <person name="Stursova M."/>
            <person name="Weitz H."/>
            <person name="Taylor A."/>
            <person name="Grigoriev I.V."/>
            <person name="Nagy L.G."/>
            <person name="Martin F."/>
            <person name="Kauserud H."/>
        </authorList>
    </citation>
    <scope>NUCLEOTIDE SEQUENCE</scope>
    <source>
        <strain evidence="2">CBHHK200</strain>
    </source>
</reference>
<accession>A0AAD6S6X9</accession>
<protein>
    <submittedName>
        <fullName evidence="2">Uncharacterized protein</fullName>
    </submittedName>
</protein>
<sequence length="213" mass="22559">MPNGFSGVFARDVFVVTPVCSWPQDDGDPSAAISVPTDGWRWSTMFRSLPMAYGADGPILRADSSAAVPSASSSGASLVAPLKIAFATGGPGSSFGDPRTANQAWRRLGNNADDAHDYGLRPPTLWNCKGLRVQRVSMECPQDLDCSELDWTANGRISTHVASTRSSCGSPGLHHAPLSNWIHRLAQQDIENTSPVDSNSNTSTSCASGSQHT</sequence>
<dbReference type="EMBL" id="JARJCM010000247">
    <property type="protein sequence ID" value="KAJ7020905.1"/>
    <property type="molecule type" value="Genomic_DNA"/>
</dbReference>
<organism evidence="2 3">
    <name type="scientific">Mycena alexandri</name>
    <dbReference type="NCBI Taxonomy" id="1745969"/>
    <lineage>
        <taxon>Eukaryota</taxon>
        <taxon>Fungi</taxon>
        <taxon>Dikarya</taxon>
        <taxon>Basidiomycota</taxon>
        <taxon>Agaricomycotina</taxon>
        <taxon>Agaricomycetes</taxon>
        <taxon>Agaricomycetidae</taxon>
        <taxon>Agaricales</taxon>
        <taxon>Marasmiineae</taxon>
        <taxon>Mycenaceae</taxon>
        <taxon>Mycena</taxon>
    </lineage>
</organism>
<evidence type="ECO:0000256" key="1">
    <source>
        <dbReference type="SAM" id="MobiDB-lite"/>
    </source>
</evidence>
<dbReference type="AlphaFoldDB" id="A0AAD6S6X9"/>